<feature type="compositionally biased region" description="Polar residues" evidence="1">
    <location>
        <begin position="37"/>
        <end position="56"/>
    </location>
</feature>
<feature type="region of interest" description="Disordered" evidence="1">
    <location>
        <begin position="177"/>
        <end position="256"/>
    </location>
</feature>
<reference evidence="2" key="1">
    <citation type="submission" date="2022-04" db="EMBL/GenBank/DDBJ databases">
        <title>Desulfatitalea alkaliphila sp. nov., a novel anaerobic sulfate-reducing bacterium isolated from terrestrial mud volcano, Taman Peninsula, Russia.</title>
        <authorList>
            <person name="Khomyakova M.A."/>
            <person name="Merkel A.Y."/>
            <person name="Slobodkin A.I."/>
        </authorList>
    </citation>
    <scope>NUCLEOTIDE SEQUENCE</scope>
    <source>
        <strain evidence="2">M08but</strain>
    </source>
</reference>
<comment type="caution">
    <text evidence="2">The sequence shown here is derived from an EMBL/GenBank/DDBJ whole genome shotgun (WGS) entry which is preliminary data.</text>
</comment>
<dbReference type="Proteomes" id="UP001165427">
    <property type="component" value="Unassembled WGS sequence"/>
</dbReference>
<feature type="region of interest" description="Disordered" evidence="1">
    <location>
        <begin position="35"/>
        <end position="69"/>
    </location>
</feature>
<name>A0AA41UNC1_9BACT</name>
<sequence>MITRIVAINLALALVGLLLLIATIGVWRNPPPLAETPATSSAHPQESPVQRGTTRLNEPGVPPKSAFNNIGARNLFSPDRREMSAAETEEDIEELTAVAEEAPAPKVDGRLIQLFGVVLAEELTTALVSDPSVRTGRGQNRWVRPGDRIGQLEVERIEPEAVIFADDQSKRFRVALHSPDKSRSSAGAASSPGTPRPTVVTTQPTPEPRPAARPETRDAAPSGPDRTTRDGTGTDEQEYVIIKTPFGDIKRPKSQP</sequence>
<feature type="compositionally biased region" description="Low complexity" evidence="1">
    <location>
        <begin position="184"/>
        <end position="204"/>
    </location>
</feature>
<evidence type="ECO:0000313" key="3">
    <source>
        <dbReference type="Proteomes" id="UP001165427"/>
    </source>
</evidence>
<gene>
    <name evidence="2" type="ORF">MRX98_02235</name>
</gene>
<keyword evidence="3" id="KW-1185">Reference proteome</keyword>
<dbReference type="EMBL" id="JALJRB010000002">
    <property type="protein sequence ID" value="MCJ8499378.1"/>
    <property type="molecule type" value="Genomic_DNA"/>
</dbReference>
<accession>A0AA41UNC1</accession>
<organism evidence="2 3">
    <name type="scientific">Desulfatitalea alkaliphila</name>
    <dbReference type="NCBI Taxonomy" id="2929485"/>
    <lineage>
        <taxon>Bacteria</taxon>
        <taxon>Pseudomonadati</taxon>
        <taxon>Thermodesulfobacteriota</taxon>
        <taxon>Desulfobacteria</taxon>
        <taxon>Desulfobacterales</taxon>
        <taxon>Desulfosarcinaceae</taxon>
        <taxon>Desulfatitalea</taxon>
    </lineage>
</organism>
<proteinExistence type="predicted"/>
<evidence type="ECO:0008006" key="4">
    <source>
        <dbReference type="Google" id="ProtNLM"/>
    </source>
</evidence>
<evidence type="ECO:0000256" key="1">
    <source>
        <dbReference type="SAM" id="MobiDB-lite"/>
    </source>
</evidence>
<dbReference type="AlphaFoldDB" id="A0AA41UNC1"/>
<evidence type="ECO:0000313" key="2">
    <source>
        <dbReference type="EMBL" id="MCJ8499378.1"/>
    </source>
</evidence>
<protein>
    <recommendedName>
        <fullName evidence="4">Type II secretion system protein GspC N-terminal domain-containing protein</fullName>
    </recommendedName>
</protein>
<dbReference type="RefSeq" id="WP_246902647.1">
    <property type="nucleotide sequence ID" value="NZ_JALJRB010000002.1"/>
</dbReference>